<dbReference type="InterPro" id="IPR012910">
    <property type="entry name" value="Plug_dom"/>
</dbReference>
<dbReference type="Pfam" id="PF00593">
    <property type="entry name" value="TonB_dep_Rec_b-barrel"/>
    <property type="match status" value="1"/>
</dbReference>
<dbReference type="InterPro" id="IPR039426">
    <property type="entry name" value="TonB-dep_rcpt-like"/>
</dbReference>
<evidence type="ECO:0000256" key="3">
    <source>
        <dbReference type="ARBA" id="ARBA00022448"/>
    </source>
</evidence>
<gene>
    <name evidence="20" type="ORF">I6G66_03570</name>
</gene>
<comment type="subcellular location">
    <subcellularLocation>
        <location evidence="1 14">Cell outer membrane</location>
        <topology evidence="1 14">Multi-pass membrane protein</topology>
    </subcellularLocation>
</comment>
<evidence type="ECO:0000256" key="12">
    <source>
        <dbReference type="ARBA" id="ARBA00023170"/>
    </source>
</evidence>
<keyword evidence="3 14" id="KW-0813">Transport</keyword>
<evidence type="ECO:0000256" key="17">
    <source>
        <dbReference type="SAM" id="SignalP"/>
    </source>
</evidence>
<dbReference type="PANTHER" id="PTHR32552">
    <property type="entry name" value="FERRICHROME IRON RECEPTOR-RELATED"/>
    <property type="match status" value="1"/>
</dbReference>
<feature type="signal peptide" evidence="17">
    <location>
        <begin position="1"/>
        <end position="28"/>
    </location>
</feature>
<evidence type="ECO:0000256" key="9">
    <source>
        <dbReference type="ARBA" id="ARBA00023065"/>
    </source>
</evidence>
<evidence type="ECO:0000256" key="16">
    <source>
        <dbReference type="RuleBase" id="RU003357"/>
    </source>
</evidence>
<dbReference type="RefSeq" id="WP_197956175.1">
    <property type="nucleotide sequence ID" value="NZ_CP065668.1"/>
</dbReference>
<feature type="chain" id="PRO_5032943506" evidence="17">
    <location>
        <begin position="29"/>
        <end position="776"/>
    </location>
</feature>
<keyword evidence="12 20" id="KW-0675">Receptor</keyword>
<evidence type="ECO:0000259" key="19">
    <source>
        <dbReference type="Pfam" id="PF07715"/>
    </source>
</evidence>
<sequence length="776" mass="82920">MSSRHSNSFPPALSTSLALTLGAFSCLAVPSLVVAQTATKATAELDAIEVRSTRETPAYQPAAVQSSKLTQPLRDTPQSISVVPAELIREQNAQSLQEVLQNVPGITFTSGEGNLGWGDFFTIRGFSAEQAITIDGVRDAGMASRTDTFNLEQAEVYKGTGSVESGVSAVGGSVNLVSKEAGRDTFYNSSAGVGSDGYRRVTADLNRSVGETGAVRLNLMKHHNDVAGRDVVDYDRYGVAASFAHGLGTSTRTVVNMFHQVDDNMPDGGLPIQRGTGGRAMPGVPRHAWYGASNLYTQQSRTDTVTARIEHDLSPDTTVRNQFRYERADNWSVLAPARLNSGSSKNSLGYVGLGPLIAGPGGVLSYGDYGLVDTTGASASLRLASVPVSKRYTIANNQTDVRTRFETAGFKHDLTAGLELYRETYGDRERSMDLPTGTLGFDMANPSTVFPGTPTVVGAGSARASVQNAGVYVNDTITFSPQWQAQTALRYDRWQTGNGSASRTDGALSGRLGLVYKPASEGSIYVSYSRAAQPSAVGVTTNNGVYGTAAQLAYAPALSRTWEAGSKWDVLDGRLSLTGAVFRTELSDSWEYNADNASPIRALPSKRVQGFELGAQGEITPRWSVSAGLSHLKSRITKGANEGAEARNVPDWSGSVWTSFLVTPAVTLSWGAQYVGERRYADNVMVGGQNNTSSTAPGANGAHPIYVADHEKAPSYLVQNLALSWRINRQLTARFNINNLTNRFYWSRIGASLDGFQLYGVPGAGRTYTAGLDMSF</sequence>
<evidence type="ECO:0000256" key="8">
    <source>
        <dbReference type="ARBA" id="ARBA00023004"/>
    </source>
</evidence>
<dbReference type="InterPro" id="IPR010917">
    <property type="entry name" value="TonB_rcpt_CS"/>
</dbReference>
<keyword evidence="6 14" id="KW-0812">Transmembrane</keyword>
<dbReference type="NCBIfam" id="TIGR01783">
    <property type="entry name" value="TonB-siderophor"/>
    <property type="match status" value="1"/>
</dbReference>
<dbReference type="EMBL" id="CP065668">
    <property type="protein sequence ID" value="QPS09141.1"/>
    <property type="molecule type" value="Genomic_DNA"/>
</dbReference>
<keyword evidence="7 17" id="KW-0732">Signal</keyword>
<comment type="similarity">
    <text evidence="2 14 16">Belongs to the TonB-dependent receptor family.</text>
</comment>
<evidence type="ECO:0000256" key="7">
    <source>
        <dbReference type="ARBA" id="ARBA00022729"/>
    </source>
</evidence>
<keyword evidence="8" id="KW-0408">Iron</keyword>
<dbReference type="GO" id="GO:0015344">
    <property type="term" value="F:siderophore uptake transmembrane transporter activity"/>
    <property type="evidence" value="ECO:0007669"/>
    <property type="project" value="TreeGrafter"/>
</dbReference>
<keyword evidence="11 14" id="KW-0472">Membrane</keyword>
<keyword evidence="10 16" id="KW-0798">TonB box</keyword>
<evidence type="ECO:0000256" key="6">
    <source>
        <dbReference type="ARBA" id="ARBA00022692"/>
    </source>
</evidence>
<reference evidence="20 21" key="1">
    <citation type="submission" date="2020-12" db="EMBL/GenBank/DDBJ databases">
        <title>FDA dAtabase for Regulatory Grade micrObial Sequences (FDA-ARGOS): Supporting development and validation of Infectious Disease Dx tests.</title>
        <authorList>
            <person name="Sproer C."/>
            <person name="Gronow S."/>
            <person name="Severitt S."/>
            <person name="Schroder I."/>
            <person name="Tallon L."/>
            <person name="Sadzewicz L."/>
            <person name="Zhao X."/>
            <person name="Boylan J."/>
            <person name="Ott S."/>
            <person name="Bowen H."/>
            <person name="Vavikolanu K."/>
            <person name="Mehta A."/>
            <person name="Aluvathingal J."/>
            <person name="Nadendla S."/>
            <person name="Lowell S."/>
            <person name="Myers T."/>
            <person name="Yan Y."/>
            <person name="Sichtig H."/>
        </authorList>
    </citation>
    <scope>NUCLEOTIDE SEQUENCE [LARGE SCALE GENOMIC DNA]</scope>
    <source>
        <strain evidence="20 21">FDAARGOS_909</strain>
    </source>
</reference>
<dbReference type="AlphaFoldDB" id="A0A7T2S583"/>
<proteinExistence type="inferred from homology"/>
<evidence type="ECO:0000256" key="5">
    <source>
        <dbReference type="ARBA" id="ARBA00022496"/>
    </source>
</evidence>
<evidence type="ECO:0000256" key="15">
    <source>
        <dbReference type="PROSITE-ProRule" id="PRU10144"/>
    </source>
</evidence>
<dbReference type="FunFam" id="2.170.130.10:FF:000001">
    <property type="entry name" value="Catecholate siderophore TonB-dependent receptor"/>
    <property type="match status" value="1"/>
</dbReference>
<dbReference type="InterPro" id="IPR036942">
    <property type="entry name" value="Beta-barrel_TonB_sf"/>
</dbReference>
<dbReference type="SUPFAM" id="SSF56935">
    <property type="entry name" value="Porins"/>
    <property type="match status" value="1"/>
</dbReference>
<evidence type="ECO:0000256" key="14">
    <source>
        <dbReference type="PROSITE-ProRule" id="PRU01360"/>
    </source>
</evidence>
<dbReference type="InterPro" id="IPR010105">
    <property type="entry name" value="TonB_sidphr_rcpt"/>
</dbReference>
<dbReference type="PROSITE" id="PS52016">
    <property type="entry name" value="TONB_DEPENDENT_REC_3"/>
    <property type="match status" value="1"/>
</dbReference>
<evidence type="ECO:0000313" key="21">
    <source>
        <dbReference type="Proteomes" id="UP000594778"/>
    </source>
</evidence>
<dbReference type="PANTHER" id="PTHR32552:SF83">
    <property type="entry name" value="BLR3904 PROTEIN"/>
    <property type="match status" value="1"/>
</dbReference>
<dbReference type="PROSITE" id="PS51257">
    <property type="entry name" value="PROKAR_LIPOPROTEIN"/>
    <property type="match status" value="1"/>
</dbReference>
<dbReference type="Gene3D" id="2.170.130.10">
    <property type="entry name" value="TonB-dependent receptor, plug domain"/>
    <property type="match status" value="1"/>
</dbReference>
<dbReference type="CDD" id="cd01347">
    <property type="entry name" value="ligand_gated_channel"/>
    <property type="match status" value="1"/>
</dbReference>
<dbReference type="Gene3D" id="2.40.170.20">
    <property type="entry name" value="TonB-dependent receptor, beta-barrel domain"/>
    <property type="match status" value="1"/>
</dbReference>
<dbReference type="GO" id="GO:0009279">
    <property type="term" value="C:cell outer membrane"/>
    <property type="evidence" value="ECO:0007669"/>
    <property type="project" value="UniProtKB-SubCell"/>
</dbReference>
<feature type="domain" description="TonB-dependent receptor plug" evidence="19">
    <location>
        <begin position="73"/>
        <end position="172"/>
    </location>
</feature>
<dbReference type="PROSITE" id="PS01156">
    <property type="entry name" value="TONB_DEPENDENT_REC_2"/>
    <property type="match status" value="1"/>
</dbReference>
<evidence type="ECO:0000313" key="20">
    <source>
        <dbReference type="EMBL" id="QPS09141.1"/>
    </source>
</evidence>
<protein>
    <submittedName>
        <fullName evidence="20">TonB-dependent siderophore receptor</fullName>
    </submittedName>
</protein>
<dbReference type="InterPro" id="IPR000531">
    <property type="entry name" value="Beta-barrel_TonB"/>
</dbReference>
<dbReference type="Proteomes" id="UP000594778">
    <property type="component" value="Chromosome"/>
</dbReference>
<dbReference type="GO" id="GO:0038023">
    <property type="term" value="F:signaling receptor activity"/>
    <property type="evidence" value="ECO:0007669"/>
    <property type="project" value="InterPro"/>
</dbReference>
<evidence type="ECO:0000256" key="10">
    <source>
        <dbReference type="ARBA" id="ARBA00023077"/>
    </source>
</evidence>
<feature type="domain" description="TonB-dependent receptor-like beta-barrel" evidence="18">
    <location>
        <begin position="260"/>
        <end position="740"/>
    </location>
</feature>
<evidence type="ECO:0000256" key="11">
    <source>
        <dbReference type="ARBA" id="ARBA00023136"/>
    </source>
</evidence>
<organism evidence="20 21">
    <name type="scientific">Delftia acidovorans</name>
    <name type="common">Pseudomonas acidovorans</name>
    <name type="synonym">Comamonas acidovorans</name>
    <dbReference type="NCBI Taxonomy" id="80866"/>
    <lineage>
        <taxon>Bacteria</taxon>
        <taxon>Pseudomonadati</taxon>
        <taxon>Pseudomonadota</taxon>
        <taxon>Betaproteobacteria</taxon>
        <taxon>Burkholderiales</taxon>
        <taxon>Comamonadaceae</taxon>
        <taxon>Delftia</taxon>
    </lineage>
</organism>
<keyword evidence="9" id="KW-0406">Ion transport</keyword>
<evidence type="ECO:0000256" key="13">
    <source>
        <dbReference type="ARBA" id="ARBA00023237"/>
    </source>
</evidence>
<keyword evidence="4 14" id="KW-1134">Transmembrane beta strand</keyword>
<dbReference type="InterPro" id="IPR037066">
    <property type="entry name" value="Plug_dom_sf"/>
</dbReference>
<evidence type="ECO:0000256" key="1">
    <source>
        <dbReference type="ARBA" id="ARBA00004571"/>
    </source>
</evidence>
<dbReference type="Pfam" id="PF07715">
    <property type="entry name" value="Plug"/>
    <property type="match status" value="1"/>
</dbReference>
<evidence type="ECO:0000256" key="2">
    <source>
        <dbReference type="ARBA" id="ARBA00009810"/>
    </source>
</evidence>
<evidence type="ECO:0000259" key="18">
    <source>
        <dbReference type="Pfam" id="PF00593"/>
    </source>
</evidence>
<keyword evidence="5" id="KW-0410">Iron transport</keyword>
<feature type="short sequence motif" description="TonB C-terminal box" evidence="15">
    <location>
        <begin position="759"/>
        <end position="776"/>
    </location>
</feature>
<keyword evidence="13 14" id="KW-0998">Cell outer membrane</keyword>
<evidence type="ECO:0000256" key="4">
    <source>
        <dbReference type="ARBA" id="ARBA00022452"/>
    </source>
</evidence>
<dbReference type="GO" id="GO:0015891">
    <property type="term" value="P:siderophore transport"/>
    <property type="evidence" value="ECO:0007669"/>
    <property type="project" value="InterPro"/>
</dbReference>
<accession>A0A7T2S583</accession>
<name>A0A7T2S583_DELAC</name>